<dbReference type="GO" id="GO:0005634">
    <property type="term" value="C:nucleus"/>
    <property type="evidence" value="ECO:0007669"/>
    <property type="project" value="TreeGrafter"/>
</dbReference>
<dbReference type="Gene3D" id="3.40.50.300">
    <property type="entry name" value="P-loop containing nucleotide triphosphate hydrolases"/>
    <property type="match status" value="1"/>
</dbReference>
<dbReference type="Gene3D" id="1.10.150.20">
    <property type="entry name" value="5' to 3' exonuclease, C-terminal subdomain"/>
    <property type="match status" value="1"/>
</dbReference>
<dbReference type="GO" id="GO:0003676">
    <property type="term" value="F:nucleic acid binding"/>
    <property type="evidence" value="ECO:0007669"/>
    <property type="project" value="InterPro"/>
</dbReference>
<dbReference type="OrthoDB" id="5575at2759"/>
<evidence type="ECO:0000256" key="2">
    <source>
        <dbReference type="ARBA" id="ARBA00022801"/>
    </source>
</evidence>
<dbReference type="GO" id="GO:0003678">
    <property type="term" value="F:DNA helicase activity"/>
    <property type="evidence" value="ECO:0007669"/>
    <property type="project" value="TreeGrafter"/>
</dbReference>
<keyword evidence="1" id="KW-0547">Nucleotide-binding</keyword>
<dbReference type="InterPro" id="IPR011545">
    <property type="entry name" value="DEAD/DEAH_box_helicase_dom"/>
</dbReference>
<dbReference type="FunFam" id="2.60.40.150:FF:000004">
    <property type="entry name" value="RNA helicase, activating signal cointegrator 1"/>
    <property type="match status" value="1"/>
</dbReference>
<dbReference type="PANTHER" id="PTHR47961">
    <property type="entry name" value="DNA POLYMERASE THETA, PUTATIVE (AFU_ORTHOLOGUE AFUA_1G05260)-RELATED"/>
    <property type="match status" value="1"/>
</dbReference>
<dbReference type="SUPFAM" id="SSF52540">
    <property type="entry name" value="P-loop containing nucleoside triphosphate hydrolases"/>
    <property type="match status" value="1"/>
</dbReference>
<evidence type="ECO:0000259" key="5">
    <source>
        <dbReference type="PROSITE" id="PS51192"/>
    </source>
</evidence>
<dbReference type="Pfam" id="PF00270">
    <property type="entry name" value="DEAD"/>
    <property type="match status" value="1"/>
</dbReference>
<keyword evidence="7" id="KW-1185">Reference proteome</keyword>
<dbReference type="CTD" id="20243556"/>
<evidence type="ECO:0000256" key="3">
    <source>
        <dbReference type="ARBA" id="ARBA00022806"/>
    </source>
</evidence>
<evidence type="ECO:0000256" key="1">
    <source>
        <dbReference type="ARBA" id="ARBA00022741"/>
    </source>
</evidence>
<dbReference type="OMA" id="FMSDTYM"/>
<dbReference type="GO" id="GO:0016787">
    <property type="term" value="F:hydrolase activity"/>
    <property type="evidence" value="ECO:0007669"/>
    <property type="project" value="UniProtKB-KW"/>
</dbReference>
<dbReference type="InterPro" id="IPR014001">
    <property type="entry name" value="Helicase_ATP-bd"/>
</dbReference>
<feature type="non-terminal residue" evidence="6">
    <location>
        <position position="357"/>
    </location>
</feature>
<dbReference type="FunFam" id="1.10.150.20:FF:000004">
    <property type="entry name" value="U5 small nuclear ribonucleoprotein helicase"/>
    <property type="match status" value="1"/>
</dbReference>
<dbReference type="Gene3D" id="2.60.40.150">
    <property type="entry name" value="C2 domain"/>
    <property type="match status" value="1"/>
</dbReference>
<dbReference type="GO" id="GO:0005524">
    <property type="term" value="F:ATP binding"/>
    <property type="evidence" value="ECO:0007669"/>
    <property type="project" value="UniProtKB-KW"/>
</dbReference>
<dbReference type="EMBL" id="KB203168">
    <property type="protein sequence ID" value="ESO86123.1"/>
    <property type="molecule type" value="Genomic_DNA"/>
</dbReference>
<name>V3Z5S1_LOTGI</name>
<sequence length="357" mass="41457">EEKLELLKLLERVPIPIKESIEEPSAKVNVLLQAYISQLKLEGFALMADMVYITQSAGRLIRAIFEIVLHRSWAQLTDKALALSKMVNKRMWQSMTPLRQFRKIGEEVVKKIEKKNFPFERLYDLGYNEIGELLRMPKMGKTIHKYVHQFPKLDLSVHIQPITRSTLRVELTITPDFQWEEKIHQNSEAFWILVEDVDSEVILHHEYFLLKSKFAQDEHIVKFFVPVFEPLPPQYFIRVVSDKWIGSETQLPVSFRHLILPEKYPPPTELLDLQPLPITALRNSLFESLYSERFPIFNPIQTQVFNAIYNSDDNVFVGAPTGSGKTTCAEFAILRMFTQNPEGRCVYVAPLEALAQQ</sequence>
<evidence type="ECO:0000313" key="7">
    <source>
        <dbReference type="Proteomes" id="UP000030746"/>
    </source>
</evidence>
<dbReference type="SMART" id="SM00973">
    <property type="entry name" value="Sec63"/>
    <property type="match status" value="1"/>
</dbReference>
<dbReference type="SUPFAM" id="SSF158702">
    <property type="entry name" value="Sec63 N-terminal domain-like"/>
    <property type="match status" value="1"/>
</dbReference>
<proteinExistence type="predicted"/>
<dbReference type="GO" id="GO:0000712">
    <property type="term" value="P:resolution of meiotic recombination intermediates"/>
    <property type="evidence" value="ECO:0007669"/>
    <property type="project" value="TreeGrafter"/>
</dbReference>
<feature type="non-terminal residue" evidence="6">
    <location>
        <position position="1"/>
    </location>
</feature>
<dbReference type="InterPro" id="IPR004179">
    <property type="entry name" value="Sec63-dom"/>
</dbReference>
<feature type="domain" description="Helicase ATP-binding" evidence="5">
    <location>
        <begin position="306"/>
        <end position="357"/>
    </location>
</feature>
<dbReference type="Gene3D" id="1.10.3380.10">
    <property type="entry name" value="Sec63 N-terminal domain-like domain"/>
    <property type="match status" value="1"/>
</dbReference>
<accession>V3Z5S1</accession>
<reference evidence="6 7" key="1">
    <citation type="journal article" date="2013" name="Nature">
        <title>Insights into bilaterian evolution from three spiralian genomes.</title>
        <authorList>
            <person name="Simakov O."/>
            <person name="Marletaz F."/>
            <person name="Cho S.J."/>
            <person name="Edsinger-Gonzales E."/>
            <person name="Havlak P."/>
            <person name="Hellsten U."/>
            <person name="Kuo D.H."/>
            <person name="Larsson T."/>
            <person name="Lv J."/>
            <person name="Arendt D."/>
            <person name="Savage R."/>
            <person name="Osoegawa K."/>
            <person name="de Jong P."/>
            <person name="Grimwood J."/>
            <person name="Chapman J.A."/>
            <person name="Shapiro H."/>
            <person name="Aerts A."/>
            <person name="Otillar R.P."/>
            <person name="Terry A.Y."/>
            <person name="Boore J.L."/>
            <person name="Grigoriev I.V."/>
            <person name="Lindberg D.R."/>
            <person name="Seaver E.C."/>
            <person name="Weisblat D.A."/>
            <person name="Putnam N.H."/>
            <person name="Rokhsar D.S."/>
        </authorList>
    </citation>
    <scope>NUCLEOTIDE SEQUENCE [LARGE SCALE GENOMIC DNA]</scope>
</reference>
<evidence type="ECO:0000313" key="6">
    <source>
        <dbReference type="EMBL" id="ESO86123.1"/>
    </source>
</evidence>
<dbReference type="KEGG" id="lgi:LOTGIDRAFT_176037"/>
<dbReference type="AlphaFoldDB" id="V3Z5S1"/>
<keyword evidence="3" id="KW-0347">Helicase</keyword>
<protein>
    <recommendedName>
        <fullName evidence="5">Helicase ATP-binding domain-containing protein</fullName>
    </recommendedName>
</protein>
<dbReference type="InterPro" id="IPR027417">
    <property type="entry name" value="P-loop_NTPase"/>
</dbReference>
<dbReference type="PROSITE" id="PS51192">
    <property type="entry name" value="HELICASE_ATP_BIND_1"/>
    <property type="match status" value="1"/>
</dbReference>
<dbReference type="STRING" id="225164.V3Z5S1"/>
<dbReference type="RefSeq" id="XP_009063192.1">
    <property type="nucleotide sequence ID" value="XM_009064944.1"/>
</dbReference>
<dbReference type="Proteomes" id="UP000030746">
    <property type="component" value="Unassembled WGS sequence"/>
</dbReference>
<dbReference type="Pfam" id="PF02889">
    <property type="entry name" value="Sec63"/>
    <property type="match status" value="1"/>
</dbReference>
<dbReference type="HOGENOM" id="CLU_059489_0_0_1"/>
<keyword evidence="2" id="KW-0378">Hydrolase</keyword>
<dbReference type="InterPro" id="IPR035892">
    <property type="entry name" value="C2_domain_sf"/>
</dbReference>
<organism evidence="6 7">
    <name type="scientific">Lottia gigantea</name>
    <name type="common">Giant owl limpet</name>
    <dbReference type="NCBI Taxonomy" id="225164"/>
    <lineage>
        <taxon>Eukaryota</taxon>
        <taxon>Metazoa</taxon>
        <taxon>Spiralia</taxon>
        <taxon>Lophotrochozoa</taxon>
        <taxon>Mollusca</taxon>
        <taxon>Gastropoda</taxon>
        <taxon>Patellogastropoda</taxon>
        <taxon>Lottioidea</taxon>
        <taxon>Lottiidae</taxon>
        <taxon>Lottia</taxon>
    </lineage>
</organism>
<keyword evidence="4" id="KW-0067">ATP-binding</keyword>
<dbReference type="GeneID" id="20243556"/>
<gene>
    <name evidence="6" type="ORF">LOTGIDRAFT_176037</name>
</gene>
<dbReference type="InterPro" id="IPR050474">
    <property type="entry name" value="Hel308_SKI2-like"/>
</dbReference>
<evidence type="ECO:0000256" key="4">
    <source>
        <dbReference type="ARBA" id="ARBA00022840"/>
    </source>
</evidence>
<dbReference type="PANTHER" id="PTHR47961:SF4">
    <property type="entry name" value="ACTIVATING SIGNAL COINTEGRATOR 1 COMPLEX SUBUNIT 3"/>
    <property type="match status" value="1"/>
</dbReference>